<reference evidence="1" key="2">
    <citation type="submission" date="2024-07" db="EMBL/GenBank/DDBJ databases">
        <title>Streptomyces haneummycinica sp. nov., a new antibiotic-producing actinobacterium isolated from marine sediment.</title>
        <authorList>
            <person name="Uemura M."/>
            <person name="Hamada M."/>
            <person name="Hirano S."/>
            <person name="Kobayashi K."/>
            <person name="Ohshiro T."/>
            <person name="Kobayashi T."/>
            <person name="Terahara T."/>
        </authorList>
    </citation>
    <scope>NUCLEOTIDE SEQUENCE</scope>
    <source>
        <strain evidence="1">KM77-8</strain>
    </source>
</reference>
<gene>
    <name evidence="1" type="ORF">SHKM778_90120</name>
</gene>
<sequence>MGRPSGLIVEALGVVPVGHLVGAAAGRAGLRQPQGEGGALVLGAPHRDLPAVRGGHVFHDREAEPRTAGGAGAGRVDAVEALEDALLVLLRDADALVGHRYLDQVPAGLYDRTGRDAHAGAGG</sequence>
<name>A0AAT9I068_9ACTN</name>
<dbReference type="EMBL" id="AP035768">
    <property type="protein sequence ID" value="BFO22624.1"/>
    <property type="molecule type" value="Genomic_DNA"/>
</dbReference>
<proteinExistence type="predicted"/>
<organism evidence="1">
    <name type="scientific">Streptomyces haneummycinicus</name>
    <dbReference type="NCBI Taxonomy" id="3074435"/>
    <lineage>
        <taxon>Bacteria</taxon>
        <taxon>Bacillati</taxon>
        <taxon>Actinomycetota</taxon>
        <taxon>Actinomycetes</taxon>
        <taxon>Kitasatosporales</taxon>
        <taxon>Streptomycetaceae</taxon>
        <taxon>Streptomyces</taxon>
    </lineage>
</organism>
<reference evidence="1" key="1">
    <citation type="submission" date="2024-06" db="EMBL/GenBank/DDBJ databases">
        <authorList>
            <consortium name="consrtm"/>
            <person name="Uemura M."/>
            <person name="Terahara T."/>
        </authorList>
    </citation>
    <scope>NUCLEOTIDE SEQUENCE</scope>
    <source>
        <strain evidence="1">KM77-8</strain>
    </source>
</reference>
<dbReference type="AlphaFoldDB" id="A0AAT9I068"/>
<accession>A0AAT9I068</accession>
<protein>
    <submittedName>
        <fullName evidence="1">Uncharacterized protein</fullName>
    </submittedName>
</protein>
<evidence type="ECO:0000313" key="1">
    <source>
        <dbReference type="EMBL" id="BFO22624.1"/>
    </source>
</evidence>